<feature type="transmembrane region" description="Helical" evidence="2">
    <location>
        <begin position="56"/>
        <end position="77"/>
    </location>
</feature>
<dbReference type="InterPro" id="IPR021878">
    <property type="entry name" value="TgpA_N"/>
</dbReference>
<proteinExistence type="predicted"/>
<dbReference type="AlphaFoldDB" id="A0AAW9R9I7"/>
<feature type="transmembrane region" description="Helical" evidence="2">
    <location>
        <begin position="103"/>
        <end position="120"/>
    </location>
</feature>
<evidence type="ECO:0000259" key="3">
    <source>
        <dbReference type="SMART" id="SM00460"/>
    </source>
</evidence>
<comment type="caution">
    <text evidence="4">The sequence shown here is derived from an EMBL/GenBank/DDBJ whole genome shotgun (WGS) entry which is preliminary data.</text>
</comment>
<feature type="transmembrane region" description="Helical" evidence="2">
    <location>
        <begin position="548"/>
        <end position="568"/>
    </location>
</feature>
<keyword evidence="5" id="KW-1185">Reference proteome</keyword>
<dbReference type="PANTHER" id="PTHR42736:SF1">
    <property type="entry name" value="PROTEIN-GLUTAMINE GAMMA-GLUTAMYLTRANSFERASE"/>
    <property type="match status" value="1"/>
</dbReference>
<dbReference type="SMART" id="SM00460">
    <property type="entry name" value="TGc"/>
    <property type="match status" value="1"/>
</dbReference>
<dbReference type="RefSeq" id="WP_354695698.1">
    <property type="nucleotide sequence ID" value="NZ_JAZHOG010000007.1"/>
</dbReference>
<dbReference type="Gene3D" id="3.10.620.30">
    <property type="match status" value="1"/>
</dbReference>
<feature type="domain" description="Transglutaminase-like" evidence="3">
    <location>
        <begin position="407"/>
        <end position="478"/>
    </location>
</feature>
<name>A0AAW9R9I7_9GAMM</name>
<keyword evidence="2" id="KW-0472">Membrane</keyword>
<accession>A0AAW9R9I7</accession>
<dbReference type="InterPro" id="IPR038765">
    <property type="entry name" value="Papain-like_cys_pep_sf"/>
</dbReference>
<feature type="transmembrane region" description="Helical" evidence="2">
    <location>
        <begin position="166"/>
        <end position="187"/>
    </location>
</feature>
<dbReference type="InterPro" id="IPR052901">
    <property type="entry name" value="Bact_TGase-like"/>
</dbReference>
<keyword evidence="2" id="KW-1133">Transmembrane helix</keyword>
<dbReference type="InterPro" id="IPR002931">
    <property type="entry name" value="Transglutaminase-like"/>
</dbReference>
<feature type="transmembrane region" description="Helical" evidence="2">
    <location>
        <begin position="126"/>
        <end position="145"/>
    </location>
</feature>
<evidence type="ECO:0000313" key="5">
    <source>
        <dbReference type="Proteomes" id="UP001359886"/>
    </source>
</evidence>
<dbReference type="EMBL" id="JAZHOG010000007">
    <property type="protein sequence ID" value="MEJ8568382.1"/>
    <property type="molecule type" value="Genomic_DNA"/>
</dbReference>
<organism evidence="4 5">
    <name type="scientific">Elongatibacter sediminis</name>
    <dbReference type="NCBI Taxonomy" id="3119006"/>
    <lineage>
        <taxon>Bacteria</taxon>
        <taxon>Pseudomonadati</taxon>
        <taxon>Pseudomonadota</taxon>
        <taxon>Gammaproteobacteria</taxon>
        <taxon>Chromatiales</taxon>
        <taxon>Wenzhouxiangellaceae</taxon>
        <taxon>Elongatibacter</taxon>
    </lineage>
</organism>
<gene>
    <name evidence="4" type="ORF">V3330_12170</name>
</gene>
<dbReference type="SUPFAM" id="SSF54001">
    <property type="entry name" value="Cysteine proteinases"/>
    <property type="match status" value="1"/>
</dbReference>
<evidence type="ECO:0000256" key="2">
    <source>
        <dbReference type="SAM" id="Phobius"/>
    </source>
</evidence>
<dbReference type="Pfam" id="PF01841">
    <property type="entry name" value="Transglut_core"/>
    <property type="match status" value="1"/>
</dbReference>
<dbReference type="PANTHER" id="PTHR42736">
    <property type="entry name" value="PROTEIN-GLUTAMINE GAMMA-GLUTAMYLTRANSFERASE"/>
    <property type="match status" value="1"/>
</dbReference>
<feature type="region of interest" description="Disordered" evidence="1">
    <location>
        <begin position="642"/>
        <end position="664"/>
    </location>
</feature>
<dbReference type="Pfam" id="PF13559">
    <property type="entry name" value="DUF4129"/>
    <property type="match status" value="1"/>
</dbReference>
<reference evidence="4 5" key="1">
    <citation type="submission" date="2024-02" db="EMBL/GenBank/DDBJ databases">
        <title>A novel Wenzhouxiangellaceae bacterium, isolated from coastal sediments.</title>
        <authorList>
            <person name="Du Z.-J."/>
            <person name="Ye Y.-Q."/>
            <person name="Zhang X.-Y."/>
        </authorList>
    </citation>
    <scope>NUCLEOTIDE SEQUENCE [LARGE SCALE GENOMIC DNA]</scope>
    <source>
        <strain evidence="4 5">CH-27</strain>
    </source>
</reference>
<protein>
    <submittedName>
        <fullName evidence="4">DUF3488 and transglutaminase-like domain-containing protein</fullName>
    </submittedName>
</protein>
<dbReference type="Pfam" id="PF11992">
    <property type="entry name" value="TgpA_N"/>
    <property type="match status" value="1"/>
</dbReference>
<evidence type="ECO:0000256" key="1">
    <source>
        <dbReference type="SAM" id="MobiDB-lite"/>
    </source>
</evidence>
<sequence length="664" mass="75361">MKRLDRKAMLWSTTTLAVALLPQLQRMPLGVALVCLAPLVWRYAYDVYHWKPLRPMVRYGATALSLVALAVSFGGLFGRRASVSLLAAMLALKLLECHRIRDARIVVSFSFFLCATQFLFSQNILMPVYGGAVLVVGLIALTHLQRQEAFGPAAAPDVRAPIRAELGFSLRLLALALPVCLVFFLLFPRWGSPLWGVPETTLDAKSGLSDSMSPGSIEDLFLDDSPAFRVEFEGAIPAQSELYWRGPVFWHYDGNTWSSSFYGRSIEAATRPPENDAPWRYSVQLEPNERKWLFALDYPTFTPEETRLTMDYQLVRRQPVIQLTQYEMASNPDFVDSPELAATLRSMAVELPAKRNPRTRELVRRWQAEGGGTGALIRRILAHFNEQPFRYRLNAPTLGRDAVDDFLFETRVGYCEHYASAFAVMMRMAGVPARIVTGYQGGWYSDIGDYLLVRQSDAHAWVELWLPESGWTRFDPTAAVSPSRVERGSLDALSAPRHMLDFGWVREMRNSVDLLNQRWNNWVIEFGSERQSRLFEGLGIDHMHPRELVTVLFGLLLLLSALLLPLALRTRGPNRRDPLQQSWQRFLKRLRKAGCVYPPSAGAMELASDAAVRLPDAAQHIQRIADLYTRYRYSPQPPRLDEIRRAVRQFRPDRTRPADSDSTS</sequence>
<dbReference type="InterPro" id="IPR025403">
    <property type="entry name" value="TgpA-like_C"/>
</dbReference>
<keyword evidence="2" id="KW-0812">Transmembrane</keyword>
<evidence type="ECO:0000313" key="4">
    <source>
        <dbReference type="EMBL" id="MEJ8568382.1"/>
    </source>
</evidence>
<dbReference type="Proteomes" id="UP001359886">
    <property type="component" value="Unassembled WGS sequence"/>
</dbReference>